<protein>
    <submittedName>
        <fullName evidence="2">PrsW family intramembrane metalloprotease</fullName>
    </submittedName>
</protein>
<dbReference type="AlphaFoldDB" id="A0A545AH04"/>
<feature type="transmembrane region" description="Helical" evidence="1">
    <location>
        <begin position="219"/>
        <end position="238"/>
    </location>
</feature>
<feature type="transmembrane region" description="Helical" evidence="1">
    <location>
        <begin position="128"/>
        <end position="149"/>
    </location>
</feature>
<feature type="transmembrane region" description="Helical" evidence="1">
    <location>
        <begin position="37"/>
        <end position="54"/>
    </location>
</feature>
<organism evidence="2 3">
    <name type="scientific">Cryptosporangium phraense</name>
    <dbReference type="NCBI Taxonomy" id="2593070"/>
    <lineage>
        <taxon>Bacteria</taxon>
        <taxon>Bacillati</taxon>
        <taxon>Actinomycetota</taxon>
        <taxon>Actinomycetes</taxon>
        <taxon>Cryptosporangiales</taxon>
        <taxon>Cryptosporangiaceae</taxon>
        <taxon>Cryptosporangium</taxon>
    </lineage>
</organism>
<keyword evidence="2" id="KW-0645">Protease</keyword>
<feature type="non-terminal residue" evidence="2">
    <location>
        <position position="271"/>
    </location>
</feature>
<feature type="transmembrane region" description="Helical" evidence="1">
    <location>
        <begin position="90"/>
        <end position="116"/>
    </location>
</feature>
<proteinExistence type="predicted"/>
<name>A0A545AH04_9ACTN</name>
<keyword evidence="2" id="KW-0482">Metalloprotease</keyword>
<keyword evidence="1" id="KW-0472">Membrane</keyword>
<dbReference type="GO" id="GO:0008237">
    <property type="term" value="F:metallopeptidase activity"/>
    <property type="evidence" value="ECO:0007669"/>
    <property type="project" value="UniProtKB-KW"/>
</dbReference>
<keyword evidence="1" id="KW-1133">Transmembrane helix</keyword>
<gene>
    <name evidence="2" type="ORF">FL583_34240</name>
</gene>
<feature type="transmembrane region" description="Helical" evidence="1">
    <location>
        <begin position="61"/>
        <end position="84"/>
    </location>
</feature>
<accession>A0A545AH04</accession>
<feature type="transmembrane region" description="Helical" evidence="1">
    <location>
        <begin position="195"/>
        <end position="213"/>
    </location>
</feature>
<keyword evidence="2" id="KW-0378">Hydrolase</keyword>
<dbReference type="OrthoDB" id="5196132at2"/>
<dbReference type="RefSeq" id="WP_142709032.1">
    <property type="nucleotide sequence ID" value="NZ_VIRS01000038.1"/>
</dbReference>
<feature type="transmembrane region" description="Helical" evidence="1">
    <location>
        <begin position="169"/>
        <end position="188"/>
    </location>
</feature>
<keyword evidence="1" id="KW-0812">Transmembrane</keyword>
<dbReference type="InParanoid" id="A0A545AH04"/>
<dbReference type="Pfam" id="PF13367">
    <property type="entry name" value="PrsW-protease"/>
    <property type="match status" value="1"/>
</dbReference>
<keyword evidence="3" id="KW-1185">Reference proteome</keyword>
<dbReference type="Proteomes" id="UP000317982">
    <property type="component" value="Unassembled WGS sequence"/>
</dbReference>
<reference evidence="2 3" key="1">
    <citation type="submission" date="2019-07" db="EMBL/GenBank/DDBJ databases">
        <title>Cryptosporangium phraense sp. nov., isolated from plant litter.</title>
        <authorList>
            <person name="Suriyachadkun C."/>
        </authorList>
    </citation>
    <scope>NUCLEOTIDE SEQUENCE [LARGE SCALE GENOMIC DNA]</scope>
    <source>
        <strain evidence="2 3">A-T 5661</strain>
    </source>
</reference>
<comment type="caution">
    <text evidence="2">The sequence shown here is derived from an EMBL/GenBank/DDBJ whole genome shotgun (WGS) entry which is preliminary data.</text>
</comment>
<dbReference type="GO" id="GO:0006508">
    <property type="term" value="P:proteolysis"/>
    <property type="evidence" value="ECO:0007669"/>
    <property type="project" value="UniProtKB-KW"/>
</dbReference>
<dbReference type="InterPro" id="IPR026898">
    <property type="entry name" value="PrsW"/>
</dbReference>
<sequence>MQWRRDLWLVVLAIGAGLFVAGERILAATYEPGLVTPVLVIGLGTAPAAFWTVCRSVRFGLPGWVVGASALGGAVLGAVFAGLLDYPSVVALGLVAALAVALVKVSVTLLVPLAVLFAVPSRRAADGLLVGAAAGGGFIAAETVAYLITASSAVGPAAHSALVRGLFGSAAYLAWGGIAGVALWLAAAEHWSGRALRRFGLAAVGVVGLHGLWDADGGVLGRFALTALSVLLLAWVMLRTAARRGVPSRVLPRPGGAAGPAGSGGAAGSAG</sequence>
<evidence type="ECO:0000313" key="3">
    <source>
        <dbReference type="Proteomes" id="UP000317982"/>
    </source>
</evidence>
<evidence type="ECO:0000256" key="1">
    <source>
        <dbReference type="SAM" id="Phobius"/>
    </source>
</evidence>
<evidence type="ECO:0000313" key="2">
    <source>
        <dbReference type="EMBL" id="TQS40608.1"/>
    </source>
</evidence>
<dbReference type="EMBL" id="VIRS01000038">
    <property type="protein sequence ID" value="TQS40608.1"/>
    <property type="molecule type" value="Genomic_DNA"/>
</dbReference>